<evidence type="ECO:0000256" key="13">
    <source>
        <dbReference type="ARBA" id="ARBA00042649"/>
    </source>
</evidence>
<comment type="similarity">
    <text evidence="4">Belongs to the class-II pyridoxal-phosphate-dependent aminotransferase family.</text>
</comment>
<dbReference type="InterPro" id="IPR050087">
    <property type="entry name" value="AON_synthase_class-II"/>
</dbReference>
<dbReference type="GO" id="GO:0005783">
    <property type="term" value="C:endoplasmic reticulum"/>
    <property type="evidence" value="ECO:0007669"/>
    <property type="project" value="TreeGrafter"/>
</dbReference>
<dbReference type="EC" id="2.3.1.50" evidence="5"/>
<dbReference type="Pfam" id="PF00155">
    <property type="entry name" value="Aminotran_1_2"/>
    <property type="match status" value="1"/>
</dbReference>
<dbReference type="InterPro" id="IPR015421">
    <property type="entry name" value="PyrdxlP-dep_Trfase_major"/>
</dbReference>
<dbReference type="AlphaFoldDB" id="A0A1B6MRI3"/>
<organism evidence="16">
    <name type="scientific">Graphocephala atropunctata</name>
    <dbReference type="NCBI Taxonomy" id="36148"/>
    <lineage>
        <taxon>Eukaryota</taxon>
        <taxon>Metazoa</taxon>
        <taxon>Ecdysozoa</taxon>
        <taxon>Arthropoda</taxon>
        <taxon>Hexapoda</taxon>
        <taxon>Insecta</taxon>
        <taxon>Pterygota</taxon>
        <taxon>Neoptera</taxon>
        <taxon>Paraneoptera</taxon>
        <taxon>Hemiptera</taxon>
        <taxon>Auchenorrhyncha</taxon>
        <taxon>Membracoidea</taxon>
        <taxon>Cicadellidae</taxon>
        <taxon>Cicadellinae</taxon>
        <taxon>Cicadellini</taxon>
        <taxon>Graphocephala</taxon>
    </lineage>
</organism>
<evidence type="ECO:0000256" key="1">
    <source>
        <dbReference type="ARBA" id="ARBA00001933"/>
    </source>
</evidence>
<keyword evidence="10" id="KW-0012">Acyltransferase</keyword>
<protein>
    <recommendedName>
        <fullName evidence="11">Serine palmitoyltransferase 1</fullName>
        <ecNumber evidence="5">2.3.1.50</ecNumber>
    </recommendedName>
    <alternativeName>
        <fullName evidence="12">Long chain base biosynthesis protein 1</fullName>
    </alternativeName>
    <alternativeName>
        <fullName evidence="13">Serine-palmitoyl-CoA transferase 1</fullName>
    </alternativeName>
</protein>
<comment type="cofactor">
    <cofactor evidence="1">
        <name>pyridoxal 5'-phosphate</name>
        <dbReference type="ChEBI" id="CHEBI:597326"/>
    </cofactor>
</comment>
<evidence type="ECO:0000256" key="12">
    <source>
        <dbReference type="ARBA" id="ARBA00041765"/>
    </source>
</evidence>
<dbReference type="Gene3D" id="3.90.1150.10">
    <property type="entry name" value="Aspartate Aminotransferase, domain 1"/>
    <property type="match status" value="1"/>
</dbReference>
<evidence type="ECO:0000256" key="7">
    <source>
        <dbReference type="ARBA" id="ARBA00022898"/>
    </source>
</evidence>
<dbReference type="Gene3D" id="3.40.640.10">
    <property type="entry name" value="Type I PLP-dependent aspartate aminotransferase-like (Major domain)"/>
    <property type="match status" value="1"/>
</dbReference>
<dbReference type="SUPFAM" id="SSF53383">
    <property type="entry name" value="PLP-dependent transferases"/>
    <property type="match status" value="1"/>
</dbReference>
<dbReference type="GO" id="GO:0016020">
    <property type="term" value="C:membrane"/>
    <property type="evidence" value="ECO:0007669"/>
    <property type="project" value="GOC"/>
</dbReference>
<sequence>MVSFQRVLPSLGIYVDGQTTLILLEVSLVLGVIWLIFKKKKSCHNLRLTVAEEEDLINAYKPECLTADVSNTYALLKPPVVSGKIGVHINLDGIDCLNFSSHNYLGFVGNVEIEEKTIKCIETYGVGACGPRGFYGTTLEHLELEKLLAEFMGLADSLVYSYGFTAIASAIPAYAKKEDIIFVDEKRNFAIQKGLDASKSTVKYFKHNDPKDLENILEAVREQDSKDVKRARKSRRFLVVEGIYINTGEICPLPGLVRLCKKYKIRIFIDESISFGVLGKTGRGVTEYYGVPREDVDLIMGSLEYTLGSIGGFCIGSRFLIDQQQVSGLGYCFSASLPPLLATAALEALRIIAQDPSRLARLQELCYSLYAKLNFSAVINSHFHVSGDPDSPVQLLILREDTPDPELALTLLQDTCLRKKVAVARVASLPVDSAVTTPSLRVTVSVLHSEEQITQLIHALEEACREIFFDYCQDL</sequence>
<name>A0A1B6MRI3_9HEMI</name>
<evidence type="ECO:0000256" key="11">
    <source>
        <dbReference type="ARBA" id="ARBA00041066"/>
    </source>
</evidence>
<keyword evidence="6" id="KW-0808">Transferase</keyword>
<dbReference type="EMBL" id="GEBQ01001420">
    <property type="protein sequence ID" value="JAT38557.1"/>
    <property type="molecule type" value="Transcribed_RNA"/>
</dbReference>
<keyword evidence="14" id="KW-0812">Transmembrane</keyword>
<proteinExistence type="inferred from homology"/>
<keyword evidence="14" id="KW-1133">Transmembrane helix</keyword>
<dbReference type="PANTHER" id="PTHR13693">
    <property type="entry name" value="CLASS II AMINOTRANSFERASE/8-AMINO-7-OXONONANOATE SYNTHASE"/>
    <property type="match status" value="1"/>
</dbReference>
<keyword evidence="9" id="KW-0443">Lipid metabolism</keyword>
<evidence type="ECO:0000313" key="16">
    <source>
        <dbReference type="EMBL" id="JAT38557.1"/>
    </source>
</evidence>
<keyword evidence="8" id="KW-0746">Sphingolipid metabolism</keyword>
<evidence type="ECO:0000256" key="9">
    <source>
        <dbReference type="ARBA" id="ARBA00023098"/>
    </source>
</evidence>
<evidence type="ECO:0000256" key="5">
    <source>
        <dbReference type="ARBA" id="ARBA00013220"/>
    </source>
</evidence>
<dbReference type="GO" id="GO:0046512">
    <property type="term" value="P:sphingosine biosynthetic process"/>
    <property type="evidence" value="ECO:0007669"/>
    <property type="project" value="TreeGrafter"/>
</dbReference>
<evidence type="ECO:0000256" key="10">
    <source>
        <dbReference type="ARBA" id="ARBA00023315"/>
    </source>
</evidence>
<evidence type="ECO:0000256" key="2">
    <source>
        <dbReference type="ARBA" id="ARBA00004760"/>
    </source>
</evidence>
<keyword evidence="14" id="KW-0472">Membrane</keyword>
<evidence type="ECO:0000256" key="3">
    <source>
        <dbReference type="ARBA" id="ARBA00004991"/>
    </source>
</evidence>
<evidence type="ECO:0000256" key="14">
    <source>
        <dbReference type="SAM" id="Phobius"/>
    </source>
</evidence>
<accession>A0A1B6MRI3</accession>
<evidence type="ECO:0000256" key="6">
    <source>
        <dbReference type="ARBA" id="ARBA00022679"/>
    </source>
</evidence>
<dbReference type="InterPro" id="IPR004839">
    <property type="entry name" value="Aminotransferase_I/II_large"/>
</dbReference>
<feature type="transmembrane region" description="Helical" evidence="14">
    <location>
        <begin position="20"/>
        <end position="37"/>
    </location>
</feature>
<evidence type="ECO:0000259" key="15">
    <source>
        <dbReference type="Pfam" id="PF00155"/>
    </source>
</evidence>
<reference evidence="16" key="1">
    <citation type="submission" date="2015-11" db="EMBL/GenBank/DDBJ databases">
        <title>De novo transcriptome assembly of four potential Pierce s Disease insect vectors from Arizona vineyards.</title>
        <authorList>
            <person name="Tassone E.E."/>
        </authorList>
    </citation>
    <scope>NUCLEOTIDE SEQUENCE</scope>
</reference>
<dbReference type="GO" id="GO:0046513">
    <property type="term" value="P:ceramide biosynthetic process"/>
    <property type="evidence" value="ECO:0007669"/>
    <property type="project" value="TreeGrafter"/>
</dbReference>
<comment type="pathway">
    <text evidence="2">Lipid metabolism; sphingolipid metabolism.</text>
</comment>
<dbReference type="GO" id="GO:0030170">
    <property type="term" value="F:pyridoxal phosphate binding"/>
    <property type="evidence" value="ECO:0007669"/>
    <property type="project" value="InterPro"/>
</dbReference>
<dbReference type="InterPro" id="IPR015422">
    <property type="entry name" value="PyrdxlP-dep_Trfase_small"/>
</dbReference>
<comment type="pathway">
    <text evidence="3">Sphingolipid metabolism.</text>
</comment>
<keyword evidence="7" id="KW-0663">Pyridoxal phosphate</keyword>
<feature type="domain" description="Aminotransferase class I/classII large" evidence="15">
    <location>
        <begin position="95"/>
        <end position="460"/>
    </location>
</feature>
<evidence type="ECO:0000256" key="8">
    <source>
        <dbReference type="ARBA" id="ARBA00022919"/>
    </source>
</evidence>
<dbReference type="PANTHER" id="PTHR13693:SF2">
    <property type="entry name" value="SERINE PALMITOYLTRANSFERASE 1"/>
    <property type="match status" value="1"/>
</dbReference>
<gene>
    <name evidence="16" type="ORF">g.54380</name>
</gene>
<dbReference type="InterPro" id="IPR015424">
    <property type="entry name" value="PyrdxlP-dep_Trfase"/>
</dbReference>
<evidence type="ECO:0000256" key="4">
    <source>
        <dbReference type="ARBA" id="ARBA00008392"/>
    </source>
</evidence>
<dbReference type="GO" id="GO:0004758">
    <property type="term" value="F:serine C-palmitoyltransferase activity"/>
    <property type="evidence" value="ECO:0007669"/>
    <property type="project" value="UniProtKB-EC"/>
</dbReference>